<evidence type="ECO:0000313" key="2">
    <source>
        <dbReference type="Proteomes" id="UP000265520"/>
    </source>
</evidence>
<reference evidence="1 2" key="1">
    <citation type="journal article" date="2018" name="Front. Plant Sci.">
        <title>Red Clover (Trifolium pratense) and Zigzag Clover (T. medium) - A Picture of Genomic Similarities and Differences.</title>
        <authorList>
            <person name="Dluhosova J."/>
            <person name="Istvanek J."/>
            <person name="Nedelnik J."/>
            <person name="Repkova J."/>
        </authorList>
    </citation>
    <scope>NUCLEOTIDE SEQUENCE [LARGE SCALE GENOMIC DNA]</scope>
    <source>
        <strain evidence="2">cv. 10/8</strain>
        <tissue evidence="1">Leaf</tissue>
    </source>
</reference>
<dbReference type="AlphaFoldDB" id="A0A392W660"/>
<feature type="non-terminal residue" evidence="1">
    <location>
        <position position="41"/>
    </location>
</feature>
<name>A0A392W660_9FABA</name>
<protein>
    <submittedName>
        <fullName evidence="1">Uncharacterized protein</fullName>
    </submittedName>
</protein>
<dbReference type="EMBL" id="LXQA011349083">
    <property type="protein sequence ID" value="MCI94170.1"/>
    <property type="molecule type" value="Genomic_DNA"/>
</dbReference>
<evidence type="ECO:0000313" key="1">
    <source>
        <dbReference type="EMBL" id="MCI94170.1"/>
    </source>
</evidence>
<keyword evidence="2" id="KW-1185">Reference proteome</keyword>
<accession>A0A392W660</accession>
<proteinExistence type="predicted"/>
<dbReference type="Proteomes" id="UP000265520">
    <property type="component" value="Unassembled WGS sequence"/>
</dbReference>
<organism evidence="1 2">
    <name type="scientific">Trifolium medium</name>
    <dbReference type="NCBI Taxonomy" id="97028"/>
    <lineage>
        <taxon>Eukaryota</taxon>
        <taxon>Viridiplantae</taxon>
        <taxon>Streptophyta</taxon>
        <taxon>Embryophyta</taxon>
        <taxon>Tracheophyta</taxon>
        <taxon>Spermatophyta</taxon>
        <taxon>Magnoliopsida</taxon>
        <taxon>eudicotyledons</taxon>
        <taxon>Gunneridae</taxon>
        <taxon>Pentapetalae</taxon>
        <taxon>rosids</taxon>
        <taxon>fabids</taxon>
        <taxon>Fabales</taxon>
        <taxon>Fabaceae</taxon>
        <taxon>Papilionoideae</taxon>
        <taxon>50 kb inversion clade</taxon>
        <taxon>NPAAA clade</taxon>
        <taxon>Hologalegina</taxon>
        <taxon>IRL clade</taxon>
        <taxon>Trifolieae</taxon>
        <taxon>Trifolium</taxon>
    </lineage>
</organism>
<comment type="caution">
    <text evidence="1">The sequence shown here is derived from an EMBL/GenBank/DDBJ whole genome shotgun (WGS) entry which is preliminary data.</text>
</comment>
<sequence length="41" mass="4439">MKLIKGTITAQVLSHCLYADVIIVFCKGKISGLNALKSLFT</sequence>